<dbReference type="RefSeq" id="WP_153820753.1">
    <property type="nucleotide sequence ID" value="NZ_WJIE01000005.1"/>
</dbReference>
<dbReference type="AlphaFoldDB" id="A0A6N7PPN2"/>
<evidence type="ECO:0000313" key="1">
    <source>
        <dbReference type="EMBL" id="MRG93909.1"/>
    </source>
</evidence>
<dbReference type="EMBL" id="WJIE01000005">
    <property type="protein sequence ID" value="MRG93909.1"/>
    <property type="molecule type" value="Genomic_DNA"/>
</dbReference>
<gene>
    <name evidence="1" type="ORF">GF068_18595</name>
</gene>
<evidence type="ECO:0000313" key="2">
    <source>
        <dbReference type="Proteomes" id="UP000440224"/>
    </source>
</evidence>
<dbReference type="Proteomes" id="UP000440224">
    <property type="component" value="Unassembled WGS sequence"/>
</dbReference>
<organism evidence="1 2">
    <name type="scientific">Polyangium spumosum</name>
    <dbReference type="NCBI Taxonomy" id="889282"/>
    <lineage>
        <taxon>Bacteria</taxon>
        <taxon>Pseudomonadati</taxon>
        <taxon>Myxococcota</taxon>
        <taxon>Polyangia</taxon>
        <taxon>Polyangiales</taxon>
        <taxon>Polyangiaceae</taxon>
        <taxon>Polyangium</taxon>
    </lineage>
</organism>
<accession>A0A6N7PPN2</accession>
<sequence>MSTLDDLLERLRIVAGAEFAFALTREGALVTRDAPREMPEIGRNKLARLADAVSDRRGVAATSLPRGELVPYGGQGPLEVCLAVAASKLVVCLALASAEGRPGARAAFEAELGAIEALLAPREEPGAGPSIEVRGPAVLGQASMAAIKLDELVTEAPQITIGPAPRLGQETLAAIKLDELVTEAPQITIGPAPKLGRETLAAIEVDSDRHEGPQITVEPARKLGRETLAAIERDIVVSGPPAERPPIPLEILRRTLPWIDPAIAERPRDARPGAPEEKK</sequence>
<keyword evidence="2" id="KW-1185">Reference proteome</keyword>
<name>A0A6N7PPN2_9BACT</name>
<reference evidence="1 2" key="1">
    <citation type="submission" date="2019-10" db="EMBL/GenBank/DDBJ databases">
        <title>A soil myxobacterium in the family Polyangiaceae.</title>
        <authorList>
            <person name="Li Y."/>
            <person name="Wang J."/>
        </authorList>
    </citation>
    <scope>NUCLEOTIDE SEQUENCE [LARGE SCALE GENOMIC DNA]</scope>
    <source>
        <strain evidence="1 2">DSM 14734</strain>
    </source>
</reference>
<protein>
    <submittedName>
        <fullName evidence="1">Uncharacterized protein</fullName>
    </submittedName>
</protein>
<comment type="caution">
    <text evidence="1">The sequence shown here is derived from an EMBL/GenBank/DDBJ whole genome shotgun (WGS) entry which is preliminary data.</text>
</comment>
<dbReference type="OrthoDB" id="5518190at2"/>
<proteinExistence type="predicted"/>